<dbReference type="PANTHER" id="PTHR21666:SF292">
    <property type="entry name" value="MUREIN DD-ENDOPEPTIDASE MEPM"/>
    <property type="match status" value="1"/>
</dbReference>
<dbReference type="Gene3D" id="3.10.450.350">
    <property type="match status" value="2"/>
</dbReference>
<dbReference type="Gene3D" id="2.70.70.10">
    <property type="entry name" value="Glucose Permease (Domain IIA)"/>
    <property type="match status" value="1"/>
</dbReference>
<dbReference type="AlphaFoldDB" id="A0A4Q0YRD8"/>
<keyword evidence="13" id="KW-1185">Reference proteome</keyword>
<keyword evidence="5" id="KW-0378">Hydrolase</keyword>
<dbReference type="FunFam" id="2.70.70.10:FF:000002">
    <property type="entry name" value="Murein DD-endopeptidase MepM"/>
    <property type="match status" value="1"/>
</dbReference>
<comment type="pathway">
    <text evidence="8">Cell wall degradation; peptidoglycan degradation.</text>
</comment>
<gene>
    <name evidence="12" type="ORF">CS022_11740</name>
</gene>
<accession>A0A4Q0YRD8</accession>
<evidence type="ECO:0000313" key="13">
    <source>
        <dbReference type="Proteomes" id="UP000290287"/>
    </source>
</evidence>
<evidence type="ECO:0000256" key="4">
    <source>
        <dbReference type="ARBA" id="ARBA00022723"/>
    </source>
</evidence>
<evidence type="ECO:0000313" key="12">
    <source>
        <dbReference type="EMBL" id="RXJ73163.1"/>
    </source>
</evidence>
<dbReference type="GO" id="GO:0004222">
    <property type="term" value="F:metalloendopeptidase activity"/>
    <property type="evidence" value="ECO:0007669"/>
    <property type="project" value="TreeGrafter"/>
</dbReference>
<protein>
    <submittedName>
        <fullName evidence="12">Peptidase M23</fullName>
    </submittedName>
</protein>
<evidence type="ECO:0000259" key="10">
    <source>
        <dbReference type="Pfam" id="PF01551"/>
    </source>
</evidence>
<name>A0A4Q0YRD8_9GAMM</name>
<feature type="domain" description="Csd3-like second N-terminal" evidence="11">
    <location>
        <begin position="159"/>
        <end position="281"/>
    </location>
</feature>
<dbReference type="GO" id="GO:0030313">
    <property type="term" value="C:cell envelope"/>
    <property type="evidence" value="ECO:0007669"/>
    <property type="project" value="UniProtKB-SubCell"/>
</dbReference>
<dbReference type="SUPFAM" id="SSF51261">
    <property type="entry name" value="Duplicated hybrid motif"/>
    <property type="match status" value="1"/>
</dbReference>
<dbReference type="InterPro" id="IPR045834">
    <property type="entry name" value="Csd3_N2"/>
</dbReference>
<dbReference type="InterPro" id="IPR016047">
    <property type="entry name" value="M23ase_b-sheet_dom"/>
</dbReference>
<feature type="domain" description="M23ase beta-sheet core" evidence="10">
    <location>
        <begin position="293"/>
        <end position="387"/>
    </location>
</feature>
<sequence>MQVEIISPSSRWWRINFCLFLSMAVVCTAIVIRPPEWQPLQKSVELALKSTPFIGDDANETETGEALPSAEYVVFSGDKIADLFHRMALEEDDLQQVLESDLNHLGFDAMVPGSVLRFWFEEDTNRLLKLELQLNVAQKVIYQRSETGGFDVQEVEIPGNWVPSVFKGTVGASFHDSAIATGLDESDVAFVINLLKDKINLNTELPADGKFEVVRAAQFVDEIASGQHEIRAVRIERDGVIISAYLHEDGNFYDADGESLQRSFLPVPTTAQYWLSSGFDPRRIHPVTHRRQPHNGSDFAVAVGSPVIATGDGVVVQVANHPYAGKYVVIQHGSKYRTRYLHNSKILVKKGQWVSRGQEIAKSGQSGRVTGPHIHYEFHIRGRPVNPLSKKVPLISGLGSEEQQSFLTTVEQMDAMLKDEPTG</sequence>
<evidence type="ECO:0000259" key="11">
    <source>
        <dbReference type="Pfam" id="PF19425"/>
    </source>
</evidence>
<keyword evidence="9" id="KW-0812">Transmembrane</keyword>
<dbReference type="EMBL" id="PEIB01000012">
    <property type="protein sequence ID" value="RXJ73163.1"/>
    <property type="molecule type" value="Genomic_DNA"/>
</dbReference>
<evidence type="ECO:0000256" key="7">
    <source>
        <dbReference type="ARBA" id="ARBA00023049"/>
    </source>
</evidence>
<dbReference type="PANTHER" id="PTHR21666">
    <property type="entry name" value="PEPTIDASE-RELATED"/>
    <property type="match status" value="1"/>
</dbReference>
<evidence type="ECO:0000256" key="3">
    <source>
        <dbReference type="ARBA" id="ARBA00022670"/>
    </source>
</evidence>
<comment type="cofactor">
    <cofactor evidence="1">
        <name>Zn(2+)</name>
        <dbReference type="ChEBI" id="CHEBI:29105"/>
    </cofactor>
</comment>
<dbReference type="GO" id="GO:0006508">
    <property type="term" value="P:proteolysis"/>
    <property type="evidence" value="ECO:0007669"/>
    <property type="project" value="UniProtKB-KW"/>
</dbReference>
<comment type="subcellular location">
    <subcellularLocation>
        <location evidence="2">Cell envelope</location>
    </subcellularLocation>
</comment>
<keyword evidence="7" id="KW-0482">Metalloprotease</keyword>
<dbReference type="InterPro" id="IPR050570">
    <property type="entry name" value="Cell_wall_metabolism_enzyme"/>
</dbReference>
<organism evidence="12 13">
    <name type="scientific">Veronia nyctiphanis</name>
    <dbReference type="NCBI Taxonomy" id="1278244"/>
    <lineage>
        <taxon>Bacteria</taxon>
        <taxon>Pseudomonadati</taxon>
        <taxon>Pseudomonadota</taxon>
        <taxon>Gammaproteobacteria</taxon>
        <taxon>Vibrionales</taxon>
        <taxon>Vibrionaceae</taxon>
        <taxon>Veronia</taxon>
    </lineage>
</organism>
<keyword evidence="3" id="KW-0645">Protease</keyword>
<evidence type="ECO:0000256" key="2">
    <source>
        <dbReference type="ARBA" id="ARBA00004196"/>
    </source>
</evidence>
<evidence type="ECO:0000256" key="8">
    <source>
        <dbReference type="ARBA" id="ARBA00060568"/>
    </source>
</evidence>
<proteinExistence type="predicted"/>
<evidence type="ECO:0000256" key="1">
    <source>
        <dbReference type="ARBA" id="ARBA00001947"/>
    </source>
</evidence>
<dbReference type="Proteomes" id="UP000290287">
    <property type="component" value="Unassembled WGS sequence"/>
</dbReference>
<keyword evidence="9" id="KW-1133">Transmembrane helix</keyword>
<keyword evidence="9" id="KW-0472">Membrane</keyword>
<evidence type="ECO:0000256" key="5">
    <source>
        <dbReference type="ARBA" id="ARBA00022801"/>
    </source>
</evidence>
<reference evidence="12 13" key="1">
    <citation type="submission" date="2017-10" db="EMBL/GenBank/DDBJ databases">
        <title>Nyctiphanis sp. nov., isolated from the stomach of the euphausiid Nyctiphanes simplex (Hansen, 1911) in the Gulf of California.</title>
        <authorList>
            <person name="Gomez-Gil B."/>
            <person name="Aguilar-Mendez M."/>
            <person name="Lopez-Cortes A."/>
            <person name="Gomez-Gutierrez J."/>
            <person name="Roque A."/>
            <person name="Lang E."/>
            <person name="Gonzalez-Castillo A."/>
        </authorList>
    </citation>
    <scope>NUCLEOTIDE SEQUENCE [LARGE SCALE GENOMIC DNA]</scope>
    <source>
        <strain evidence="12 13">CAIM 600</strain>
    </source>
</reference>
<dbReference type="OrthoDB" id="9805070at2"/>
<keyword evidence="4" id="KW-0479">Metal-binding</keyword>
<dbReference type="Pfam" id="PF19425">
    <property type="entry name" value="Csd3_N2"/>
    <property type="match status" value="1"/>
</dbReference>
<dbReference type="CDD" id="cd12797">
    <property type="entry name" value="M23_peptidase"/>
    <property type="match status" value="1"/>
</dbReference>
<dbReference type="RefSeq" id="WP_129122415.1">
    <property type="nucleotide sequence ID" value="NZ_PEIB01000012.1"/>
</dbReference>
<dbReference type="Pfam" id="PF01551">
    <property type="entry name" value="Peptidase_M23"/>
    <property type="match status" value="1"/>
</dbReference>
<evidence type="ECO:0000256" key="6">
    <source>
        <dbReference type="ARBA" id="ARBA00022833"/>
    </source>
</evidence>
<dbReference type="GO" id="GO:0046872">
    <property type="term" value="F:metal ion binding"/>
    <property type="evidence" value="ECO:0007669"/>
    <property type="project" value="UniProtKB-KW"/>
</dbReference>
<evidence type="ECO:0000256" key="9">
    <source>
        <dbReference type="SAM" id="Phobius"/>
    </source>
</evidence>
<keyword evidence="6" id="KW-0862">Zinc</keyword>
<feature type="transmembrane region" description="Helical" evidence="9">
    <location>
        <begin position="12"/>
        <end position="32"/>
    </location>
</feature>
<comment type="caution">
    <text evidence="12">The sequence shown here is derived from an EMBL/GenBank/DDBJ whole genome shotgun (WGS) entry which is preliminary data.</text>
</comment>
<dbReference type="InterPro" id="IPR011055">
    <property type="entry name" value="Dup_hybrid_motif"/>
</dbReference>